<protein>
    <submittedName>
        <fullName evidence="8">Aste57867_8660 protein</fullName>
    </submittedName>
</protein>
<evidence type="ECO:0000313" key="9">
    <source>
        <dbReference type="Proteomes" id="UP000332933"/>
    </source>
</evidence>
<dbReference type="EMBL" id="VJMH01005111">
    <property type="protein sequence ID" value="KAF0700809.1"/>
    <property type="molecule type" value="Genomic_DNA"/>
</dbReference>
<dbReference type="InterPro" id="IPR023393">
    <property type="entry name" value="START-like_dom_sf"/>
</dbReference>
<evidence type="ECO:0000256" key="5">
    <source>
        <dbReference type="SAM" id="MobiDB-lite"/>
    </source>
</evidence>
<dbReference type="EMBL" id="CAADRA010005132">
    <property type="protein sequence ID" value="VFT85546.1"/>
    <property type="molecule type" value="Genomic_DNA"/>
</dbReference>
<dbReference type="SMART" id="SM00064">
    <property type="entry name" value="FYVE"/>
    <property type="match status" value="1"/>
</dbReference>
<gene>
    <name evidence="8" type="primary">Aste57867_8660</name>
    <name evidence="7" type="ORF">As57867_008626</name>
    <name evidence="8" type="ORF">ASTE57867_8660</name>
</gene>
<feature type="domain" description="FYVE-type" evidence="6">
    <location>
        <begin position="272"/>
        <end position="331"/>
    </location>
</feature>
<dbReference type="GO" id="GO:0008270">
    <property type="term" value="F:zinc ion binding"/>
    <property type="evidence" value="ECO:0007669"/>
    <property type="project" value="UniProtKB-KW"/>
</dbReference>
<dbReference type="AlphaFoldDB" id="A0A485KKX6"/>
<keyword evidence="3" id="KW-0862">Zinc</keyword>
<dbReference type="InterPro" id="IPR013083">
    <property type="entry name" value="Znf_RING/FYVE/PHD"/>
</dbReference>
<dbReference type="InterPro" id="IPR052727">
    <property type="entry name" value="Rab4/Rab5_effector"/>
</dbReference>
<dbReference type="OrthoDB" id="71074at2759"/>
<dbReference type="InterPro" id="IPR017455">
    <property type="entry name" value="Znf_FYVE-rel"/>
</dbReference>
<reference evidence="8 9" key="1">
    <citation type="submission" date="2019-03" db="EMBL/GenBank/DDBJ databases">
        <authorList>
            <person name="Gaulin E."/>
            <person name="Dumas B."/>
        </authorList>
    </citation>
    <scope>NUCLEOTIDE SEQUENCE [LARGE SCALE GENOMIC DNA]</scope>
    <source>
        <strain evidence="8">CBS 568.67</strain>
    </source>
</reference>
<feature type="compositionally biased region" description="Low complexity" evidence="5">
    <location>
        <begin position="332"/>
        <end position="348"/>
    </location>
</feature>
<dbReference type="Proteomes" id="UP000332933">
    <property type="component" value="Unassembled WGS sequence"/>
</dbReference>
<dbReference type="InterPro" id="IPR000306">
    <property type="entry name" value="Znf_FYVE"/>
</dbReference>
<keyword evidence="1" id="KW-0479">Metal-binding</keyword>
<dbReference type="Gene3D" id="3.30.530.20">
    <property type="match status" value="1"/>
</dbReference>
<dbReference type="SUPFAM" id="SSF55961">
    <property type="entry name" value="Bet v1-like"/>
    <property type="match status" value="1"/>
</dbReference>
<dbReference type="PANTHER" id="PTHR13510:SF44">
    <property type="entry name" value="RABENOSYN-5"/>
    <property type="match status" value="1"/>
</dbReference>
<organism evidence="8 9">
    <name type="scientific">Aphanomyces stellatus</name>
    <dbReference type="NCBI Taxonomy" id="120398"/>
    <lineage>
        <taxon>Eukaryota</taxon>
        <taxon>Sar</taxon>
        <taxon>Stramenopiles</taxon>
        <taxon>Oomycota</taxon>
        <taxon>Saprolegniomycetes</taxon>
        <taxon>Saprolegniales</taxon>
        <taxon>Verrucalvaceae</taxon>
        <taxon>Aphanomyces</taxon>
    </lineage>
</organism>
<evidence type="ECO:0000256" key="1">
    <source>
        <dbReference type="ARBA" id="ARBA00022723"/>
    </source>
</evidence>
<accession>A0A485KKX6</accession>
<dbReference type="SUPFAM" id="SSF57903">
    <property type="entry name" value="FYVE/PHD zinc finger"/>
    <property type="match status" value="1"/>
</dbReference>
<evidence type="ECO:0000256" key="2">
    <source>
        <dbReference type="ARBA" id="ARBA00022771"/>
    </source>
</evidence>
<evidence type="ECO:0000313" key="7">
    <source>
        <dbReference type="EMBL" id="KAF0700809.1"/>
    </source>
</evidence>
<evidence type="ECO:0000256" key="3">
    <source>
        <dbReference type="ARBA" id="ARBA00022833"/>
    </source>
</evidence>
<evidence type="ECO:0000259" key="6">
    <source>
        <dbReference type="PROSITE" id="PS50178"/>
    </source>
</evidence>
<dbReference type="Gene3D" id="3.30.40.10">
    <property type="entry name" value="Zinc/RING finger domain, C3HC4 (zinc finger)"/>
    <property type="match status" value="1"/>
</dbReference>
<dbReference type="CDD" id="cd00065">
    <property type="entry name" value="FYVE_like_SF"/>
    <property type="match status" value="1"/>
</dbReference>
<reference evidence="7" key="2">
    <citation type="submission" date="2019-06" db="EMBL/GenBank/DDBJ databases">
        <title>Genomics analysis of Aphanomyces spp. identifies a new class of oomycete effector associated with host adaptation.</title>
        <authorList>
            <person name="Gaulin E."/>
        </authorList>
    </citation>
    <scope>NUCLEOTIDE SEQUENCE</scope>
    <source>
        <strain evidence="7">CBS 578.67</strain>
    </source>
</reference>
<dbReference type="PANTHER" id="PTHR13510">
    <property type="entry name" value="FYVE-FINGER-CONTAINING RAB5 EFFECTOR PROTEIN RABENOSYN-5-RELATED"/>
    <property type="match status" value="1"/>
</dbReference>
<name>A0A485KKX6_9STRA</name>
<dbReference type="PROSITE" id="PS50178">
    <property type="entry name" value="ZF_FYVE"/>
    <property type="match status" value="1"/>
</dbReference>
<feature type="region of interest" description="Disordered" evidence="5">
    <location>
        <begin position="331"/>
        <end position="361"/>
    </location>
</feature>
<dbReference type="Pfam" id="PF01363">
    <property type="entry name" value="FYVE"/>
    <property type="match status" value="1"/>
</dbReference>
<evidence type="ECO:0000256" key="4">
    <source>
        <dbReference type="PROSITE-ProRule" id="PRU00091"/>
    </source>
</evidence>
<keyword evidence="2 4" id="KW-0863">Zinc-finger</keyword>
<dbReference type="InterPro" id="IPR011011">
    <property type="entry name" value="Znf_FYVE_PHD"/>
</dbReference>
<proteinExistence type="predicted"/>
<evidence type="ECO:0000313" key="8">
    <source>
        <dbReference type="EMBL" id="VFT85546.1"/>
    </source>
</evidence>
<sequence>MKLPLPPNYFQCPPLSAEATAELKQQAHATAMEVVEKSLVQPNETVSWSVLSTDTIKIYRAKDYRETNPHVKLCVGVIEVAGSIDEVVELFRNDTTERAKAYVARFGKGLRDSVNLYTLSTPSESHKHELVSIHWTTFESPVKNVVMPRDSVCLEGQYEFNLNGKRGWVRSVKSIDIACCPDMQQSHGLIRMHQLGAGHVFMESDRPGYMRIAYVVHSAFNVTGLLQGAASDWAIDKAIKRRCASLLDLDTFLRENRLAKGRFLMGNQLVPKEARHVCLLCQKKFGLFVSKTHCVKCGEVFCSDCSSTWTIPIQGTPTRIEACKTCALQRPSTSSSRSRSKASSAVKTTPGSAVSTPAGGAYEHRPTNELWIQEFLADKSLVAVETNV</sequence>
<keyword evidence="9" id="KW-1185">Reference proteome</keyword>